<comment type="caution">
    <text evidence="1">The sequence shown here is derived from an EMBL/GenBank/DDBJ whole genome shotgun (WGS) entry which is preliminary data.</text>
</comment>
<evidence type="ECO:0000313" key="2">
    <source>
        <dbReference type="Proteomes" id="UP001341840"/>
    </source>
</evidence>
<protein>
    <submittedName>
        <fullName evidence="1">Uncharacterized protein</fullName>
    </submittedName>
</protein>
<gene>
    <name evidence="1" type="ORF">PIB30_027941</name>
</gene>
<organism evidence="1 2">
    <name type="scientific">Stylosanthes scabra</name>
    <dbReference type="NCBI Taxonomy" id="79078"/>
    <lineage>
        <taxon>Eukaryota</taxon>
        <taxon>Viridiplantae</taxon>
        <taxon>Streptophyta</taxon>
        <taxon>Embryophyta</taxon>
        <taxon>Tracheophyta</taxon>
        <taxon>Spermatophyta</taxon>
        <taxon>Magnoliopsida</taxon>
        <taxon>eudicotyledons</taxon>
        <taxon>Gunneridae</taxon>
        <taxon>Pentapetalae</taxon>
        <taxon>rosids</taxon>
        <taxon>fabids</taxon>
        <taxon>Fabales</taxon>
        <taxon>Fabaceae</taxon>
        <taxon>Papilionoideae</taxon>
        <taxon>50 kb inversion clade</taxon>
        <taxon>dalbergioids sensu lato</taxon>
        <taxon>Dalbergieae</taxon>
        <taxon>Pterocarpus clade</taxon>
        <taxon>Stylosanthes</taxon>
    </lineage>
</organism>
<proteinExistence type="predicted"/>
<dbReference type="Proteomes" id="UP001341840">
    <property type="component" value="Unassembled WGS sequence"/>
</dbReference>
<sequence>MSTDSKLSKPYLAQFSYLDETEIETRTDPVGPENCSSGHQTGLVLQSDRKCHLIALTRLTLSLSLFIHGTHLPPIPPSPFFVVPYSPPVSVCPVSSAPSVLCVAVFLRATSPICRLLPPRCLPLPRRRTERIPPVAVLLAFCQDAT</sequence>
<evidence type="ECO:0000313" key="1">
    <source>
        <dbReference type="EMBL" id="MED6133402.1"/>
    </source>
</evidence>
<accession>A0ABU6SAK1</accession>
<reference evidence="1 2" key="1">
    <citation type="journal article" date="2023" name="Plants (Basel)">
        <title>Bridging the Gap: Combining Genomics and Transcriptomics Approaches to Understand Stylosanthes scabra, an Orphan Legume from the Brazilian Caatinga.</title>
        <authorList>
            <person name="Ferreira-Neto J.R.C."/>
            <person name="da Silva M.D."/>
            <person name="Binneck E."/>
            <person name="de Melo N.F."/>
            <person name="da Silva R.H."/>
            <person name="de Melo A.L.T.M."/>
            <person name="Pandolfi V."/>
            <person name="Bustamante F.O."/>
            <person name="Brasileiro-Vidal A.C."/>
            <person name="Benko-Iseppon A.M."/>
        </authorList>
    </citation>
    <scope>NUCLEOTIDE SEQUENCE [LARGE SCALE GENOMIC DNA]</scope>
    <source>
        <tissue evidence="1">Leaves</tissue>
    </source>
</reference>
<dbReference type="EMBL" id="JASCZI010060524">
    <property type="protein sequence ID" value="MED6133402.1"/>
    <property type="molecule type" value="Genomic_DNA"/>
</dbReference>
<name>A0ABU6SAK1_9FABA</name>
<keyword evidence="2" id="KW-1185">Reference proteome</keyword>